<dbReference type="InterPro" id="IPR018957">
    <property type="entry name" value="Znf_C3HC4_RING-type"/>
</dbReference>
<evidence type="ECO:0000259" key="4">
    <source>
        <dbReference type="PROSITE" id="PS50089"/>
    </source>
</evidence>
<feature type="domain" description="RING-type" evidence="4">
    <location>
        <begin position="178"/>
        <end position="226"/>
    </location>
</feature>
<protein>
    <recommendedName>
        <fullName evidence="4">RING-type domain-containing protein</fullName>
    </recommendedName>
</protein>
<keyword evidence="1" id="KW-0479">Metal-binding</keyword>
<dbReference type="InterPro" id="IPR013083">
    <property type="entry name" value="Znf_RING/FYVE/PHD"/>
</dbReference>
<evidence type="ECO:0000256" key="2">
    <source>
        <dbReference type="ARBA" id="ARBA00022771"/>
    </source>
</evidence>
<dbReference type="EMBL" id="MN739044">
    <property type="protein sequence ID" value="QHS85559.1"/>
    <property type="molecule type" value="Genomic_DNA"/>
</dbReference>
<sequence length="268" mass="31282">MSRTRSGKTYNTVLPVCSFCNGQDHTIQQCQTFNSATEELHKKTVQASIFSDYMTGHSETFLKMWLQTLTINQLHALGDYFTCFQNTSFNNTSNKKVQINRISSSYFWLIAGHPTRTQFNNISDETFLEFKEILQSHMNPHHYNLLEEIVLQERPWLRKFHIKVITRENSNSNNEKNCGICFSNNIDPLTTVSTNCNHDYCQECFSNHIKSFRTQVNREPNCAYCRTKITTINTINPEHINYYKNYICNATNPLLRAPSSMHLVYIFN</sequence>
<keyword evidence="3" id="KW-0862">Zinc</keyword>
<dbReference type="PROSITE" id="PS50089">
    <property type="entry name" value="ZF_RING_2"/>
    <property type="match status" value="1"/>
</dbReference>
<keyword evidence="2" id="KW-0863">Zinc-finger</keyword>
<evidence type="ECO:0000256" key="3">
    <source>
        <dbReference type="ARBA" id="ARBA00022833"/>
    </source>
</evidence>
<proteinExistence type="predicted"/>
<evidence type="ECO:0000256" key="1">
    <source>
        <dbReference type="ARBA" id="ARBA00022723"/>
    </source>
</evidence>
<evidence type="ECO:0000313" key="5">
    <source>
        <dbReference type="EMBL" id="QHS85559.1"/>
    </source>
</evidence>
<dbReference type="Pfam" id="PF00097">
    <property type="entry name" value="zf-C3HC4"/>
    <property type="match status" value="1"/>
</dbReference>
<organism evidence="5">
    <name type="scientific">viral metagenome</name>
    <dbReference type="NCBI Taxonomy" id="1070528"/>
    <lineage>
        <taxon>unclassified sequences</taxon>
        <taxon>metagenomes</taxon>
        <taxon>organismal metagenomes</taxon>
    </lineage>
</organism>
<dbReference type="InterPro" id="IPR001841">
    <property type="entry name" value="Znf_RING"/>
</dbReference>
<dbReference type="SMART" id="SM00184">
    <property type="entry name" value="RING"/>
    <property type="match status" value="1"/>
</dbReference>
<dbReference type="GO" id="GO:0008270">
    <property type="term" value="F:zinc ion binding"/>
    <property type="evidence" value="ECO:0007669"/>
    <property type="project" value="UniProtKB-KW"/>
</dbReference>
<accession>A0A6C0B203</accession>
<dbReference type="AlphaFoldDB" id="A0A6C0B203"/>
<dbReference type="Gene3D" id="3.30.40.10">
    <property type="entry name" value="Zinc/RING finger domain, C3HC4 (zinc finger)"/>
    <property type="match status" value="1"/>
</dbReference>
<reference evidence="5" key="1">
    <citation type="journal article" date="2020" name="Nature">
        <title>Giant virus diversity and host interactions through global metagenomics.</title>
        <authorList>
            <person name="Schulz F."/>
            <person name="Roux S."/>
            <person name="Paez-Espino D."/>
            <person name="Jungbluth S."/>
            <person name="Walsh D.A."/>
            <person name="Denef V.J."/>
            <person name="McMahon K.D."/>
            <person name="Konstantinidis K.T."/>
            <person name="Eloe-Fadrosh E.A."/>
            <person name="Kyrpides N.C."/>
            <person name="Woyke T."/>
        </authorList>
    </citation>
    <scope>NUCLEOTIDE SEQUENCE</scope>
    <source>
        <strain evidence="5">GVMAG-M-3300009182-78</strain>
    </source>
</reference>
<name>A0A6C0B203_9ZZZZ</name>
<dbReference type="SUPFAM" id="SSF57850">
    <property type="entry name" value="RING/U-box"/>
    <property type="match status" value="1"/>
</dbReference>